<dbReference type="EC" id="3.6.4.13" evidence="5"/>
<evidence type="ECO:0000256" key="1">
    <source>
        <dbReference type="ARBA" id="ARBA00022741"/>
    </source>
</evidence>
<evidence type="ECO:0000256" key="5">
    <source>
        <dbReference type="RuleBase" id="RU365068"/>
    </source>
</evidence>
<dbReference type="InterPro" id="IPR027417">
    <property type="entry name" value="P-loop_NTPase"/>
</dbReference>
<comment type="domain">
    <text evidence="5">The Q motif is unique to and characteristic of the DEAD box family of RNA helicases and controls ATP binding and hydrolysis.</text>
</comment>
<dbReference type="EMBL" id="JAUCMV010000003">
    <property type="protein sequence ID" value="KAK0411281.1"/>
    <property type="molecule type" value="Genomic_DNA"/>
</dbReference>
<reference evidence="9" key="1">
    <citation type="submission" date="2023-06" db="EMBL/GenBank/DDBJ databases">
        <title>Genomic analysis of the entomopathogenic nematode Steinernema hermaphroditum.</title>
        <authorList>
            <person name="Schwarz E.M."/>
            <person name="Heppert J.K."/>
            <person name="Baniya A."/>
            <person name="Schwartz H.T."/>
            <person name="Tan C.-H."/>
            <person name="Antoshechkin I."/>
            <person name="Sternberg P.W."/>
            <person name="Goodrich-Blair H."/>
            <person name="Dillman A.R."/>
        </authorList>
    </citation>
    <scope>NUCLEOTIDE SEQUENCE</scope>
    <source>
        <strain evidence="9">PS9179</strain>
        <tissue evidence="9">Whole animal</tissue>
    </source>
</reference>
<dbReference type="Proteomes" id="UP001175271">
    <property type="component" value="Unassembled WGS sequence"/>
</dbReference>
<protein>
    <recommendedName>
        <fullName evidence="5">ATP-dependent RNA helicase</fullName>
        <ecNumber evidence="5">3.6.4.13</ecNumber>
    </recommendedName>
</protein>
<dbReference type="Pfam" id="PF00271">
    <property type="entry name" value="Helicase_C"/>
    <property type="match status" value="1"/>
</dbReference>
<dbReference type="GO" id="GO:0003724">
    <property type="term" value="F:RNA helicase activity"/>
    <property type="evidence" value="ECO:0007669"/>
    <property type="project" value="UniProtKB-EC"/>
</dbReference>
<dbReference type="GO" id="GO:0016787">
    <property type="term" value="F:hydrolase activity"/>
    <property type="evidence" value="ECO:0007669"/>
    <property type="project" value="UniProtKB-KW"/>
</dbReference>
<evidence type="ECO:0000256" key="2">
    <source>
        <dbReference type="ARBA" id="ARBA00022801"/>
    </source>
</evidence>
<sequence length="571" mass="64570">MSSAVTRTLCRSSFSRAVVRFYATQKRKQKNRFANSFGSLGGQAPYTERLSRTSFFNNCSPKNEQNPPRGLRENDKKARKKRWDMAESDGTPTITESLMFKREREKRVKKLENTTSTTVHIPKTKNAKVLIECLRPEYNHLEGMRYSRTAGIPIVSRLWGKRYKYDWFIIRRTQKNAPALDGKSCKWEDLSEFLVPQVISNLVKMNAERPTPFQKNSIRSYHSSDHLFIASETGSGKTVVFSAPLISRLSKLRDSKALILVPSAVLRRQSYNMISHIADGTNVVVVSDENFSADSKWNVLVATPGRAVKCLREAKCSDVDTIVMDEADMLMDDSFVSVLTELFSIVPVRHSETNTEENGEGARVIFSSATCEDGLRELAEGIVDSQKLIFLRSKALHGLLPHVEQKFIRVREMDKVDLLKKLVGDDLARESNQTLVFCKDSRTVQFVSKSLTQSGVKNRVISGRPSELEEDDRVFVGTDVASRGLDLPRLQHVINYDFPRHMLDVLHRFGRVGRCSSVSGSNVTSFVRNPWEVELVNALELAARLHKPIRGIEVNVAAEIQKRKQSKGEEA</sequence>
<feature type="domain" description="Helicase C-terminal" evidence="8">
    <location>
        <begin position="414"/>
        <end position="560"/>
    </location>
</feature>
<keyword evidence="1 5" id="KW-0547">Nucleotide-binding</keyword>
<dbReference type="InterPro" id="IPR011545">
    <property type="entry name" value="DEAD/DEAH_box_helicase_dom"/>
</dbReference>
<dbReference type="SUPFAM" id="SSF52540">
    <property type="entry name" value="P-loop containing nucleoside triphosphate hydrolases"/>
    <property type="match status" value="1"/>
</dbReference>
<feature type="region of interest" description="Disordered" evidence="6">
    <location>
        <begin position="56"/>
        <end position="90"/>
    </location>
</feature>
<dbReference type="GO" id="GO:0005524">
    <property type="term" value="F:ATP binding"/>
    <property type="evidence" value="ECO:0007669"/>
    <property type="project" value="UniProtKB-UniRule"/>
</dbReference>
<feature type="domain" description="Helicase ATP-binding" evidence="7">
    <location>
        <begin position="218"/>
        <end position="389"/>
    </location>
</feature>
<evidence type="ECO:0000259" key="7">
    <source>
        <dbReference type="PROSITE" id="PS51192"/>
    </source>
</evidence>
<evidence type="ECO:0000256" key="4">
    <source>
        <dbReference type="ARBA" id="ARBA00022884"/>
    </source>
</evidence>
<keyword evidence="4 5" id="KW-0694">RNA-binding</keyword>
<evidence type="ECO:0000259" key="8">
    <source>
        <dbReference type="PROSITE" id="PS51194"/>
    </source>
</evidence>
<dbReference type="CDD" id="cd18787">
    <property type="entry name" value="SF2_C_DEAD"/>
    <property type="match status" value="1"/>
</dbReference>
<gene>
    <name evidence="9" type="ORF">QR680_005579</name>
</gene>
<keyword evidence="5" id="KW-0347">Helicase</keyword>
<evidence type="ECO:0000256" key="6">
    <source>
        <dbReference type="SAM" id="MobiDB-lite"/>
    </source>
</evidence>
<keyword evidence="3 5" id="KW-0067">ATP-binding</keyword>
<dbReference type="AlphaFoldDB" id="A0AA39HTY7"/>
<proteinExistence type="inferred from homology"/>
<organism evidence="9 10">
    <name type="scientific">Steinernema hermaphroditum</name>
    <dbReference type="NCBI Taxonomy" id="289476"/>
    <lineage>
        <taxon>Eukaryota</taxon>
        <taxon>Metazoa</taxon>
        <taxon>Ecdysozoa</taxon>
        <taxon>Nematoda</taxon>
        <taxon>Chromadorea</taxon>
        <taxon>Rhabditida</taxon>
        <taxon>Tylenchina</taxon>
        <taxon>Panagrolaimomorpha</taxon>
        <taxon>Strongyloidoidea</taxon>
        <taxon>Steinernematidae</taxon>
        <taxon>Steinernema</taxon>
    </lineage>
</organism>
<dbReference type="SMART" id="SM00487">
    <property type="entry name" value="DEXDc"/>
    <property type="match status" value="1"/>
</dbReference>
<keyword evidence="10" id="KW-1185">Reference proteome</keyword>
<feature type="compositionally biased region" description="Polar residues" evidence="6">
    <location>
        <begin position="56"/>
        <end position="66"/>
    </location>
</feature>
<name>A0AA39HTY7_9BILA</name>
<keyword evidence="2 5" id="KW-0378">Hydrolase</keyword>
<dbReference type="PANTHER" id="PTHR24031">
    <property type="entry name" value="RNA HELICASE"/>
    <property type="match status" value="1"/>
</dbReference>
<dbReference type="Pfam" id="PF00270">
    <property type="entry name" value="DEAD"/>
    <property type="match status" value="1"/>
</dbReference>
<evidence type="ECO:0000256" key="3">
    <source>
        <dbReference type="ARBA" id="ARBA00022840"/>
    </source>
</evidence>
<accession>A0AA39HTY7</accession>
<dbReference type="InterPro" id="IPR001650">
    <property type="entry name" value="Helicase_C-like"/>
</dbReference>
<dbReference type="PROSITE" id="PS51194">
    <property type="entry name" value="HELICASE_CTER"/>
    <property type="match status" value="1"/>
</dbReference>
<dbReference type="SMART" id="SM00490">
    <property type="entry name" value="HELICc"/>
    <property type="match status" value="1"/>
</dbReference>
<dbReference type="InterPro" id="IPR014001">
    <property type="entry name" value="Helicase_ATP-bd"/>
</dbReference>
<comment type="caution">
    <text evidence="9">The sequence shown here is derived from an EMBL/GenBank/DDBJ whole genome shotgun (WGS) entry which is preliminary data.</text>
</comment>
<dbReference type="GO" id="GO:0003723">
    <property type="term" value="F:RNA binding"/>
    <property type="evidence" value="ECO:0007669"/>
    <property type="project" value="UniProtKB-UniRule"/>
</dbReference>
<evidence type="ECO:0000313" key="9">
    <source>
        <dbReference type="EMBL" id="KAK0411281.1"/>
    </source>
</evidence>
<comment type="function">
    <text evidence="5">RNA helicase.</text>
</comment>
<comment type="similarity">
    <text evidence="5">Belongs to the DEAD box helicase family.</text>
</comment>
<comment type="catalytic activity">
    <reaction evidence="5">
        <text>ATP + H2O = ADP + phosphate + H(+)</text>
        <dbReference type="Rhea" id="RHEA:13065"/>
        <dbReference type="ChEBI" id="CHEBI:15377"/>
        <dbReference type="ChEBI" id="CHEBI:15378"/>
        <dbReference type="ChEBI" id="CHEBI:30616"/>
        <dbReference type="ChEBI" id="CHEBI:43474"/>
        <dbReference type="ChEBI" id="CHEBI:456216"/>
        <dbReference type="EC" id="3.6.4.13"/>
    </reaction>
</comment>
<dbReference type="PROSITE" id="PS51192">
    <property type="entry name" value="HELICASE_ATP_BIND_1"/>
    <property type="match status" value="1"/>
</dbReference>
<dbReference type="Gene3D" id="3.40.50.300">
    <property type="entry name" value="P-loop containing nucleotide triphosphate hydrolases"/>
    <property type="match status" value="2"/>
</dbReference>
<evidence type="ECO:0000313" key="10">
    <source>
        <dbReference type="Proteomes" id="UP001175271"/>
    </source>
</evidence>